<dbReference type="AlphaFoldDB" id="A0A0D1M7F2"/>
<dbReference type="InterPro" id="IPR036390">
    <property type="entry name" value="WH_DNA-bd_sf"/>
</dbReference>
<dbReference type="SUPFAM" id="SSF46785">
    <property type="entry name" value="Winged helix' DNA-binding domain"/>
    <property type="match status" value="1"/>
</dbReference>
<dbReference type="EMBL" id="JXTP01000068">
    <property type="protein sequence ID" value="KIU26647.1"/>
    <property type="molecule type" value="Genomic_DNA"/>
</dbReference>
<evidence type="ECO:0000313" key="1">
    <source>
        <dbReference type="EMBL" id="KIU26647.1"/>
    </source>
</evidence>
<dbReference type="Proteomes" id="UP000033203">
    <property type="component" value="Unassembled WGS sequence"/>
</dbReference>
<comment type="caution">
    <text evidence="1">The sequence shown here is derived from an EMBL/GenBank/DDBJ whole genome shotgun (WGS) entry which is preliminary data.</text>
</comment>
<dbReference type="PATRIC" id="fig|1549858.7.peg.2675"/>
<accession>A0A0D1M7F2</accession>
<evidence type="ECO:0008006" key="3">
    <source>
        <dbReference type="Google" id="ProtNLM"/>
    </source>
</evidence>
<reference evidence="1 2" key="1">
    <citation type="submission" date="2015-01" db="EMBL/GenBank/DDBJ databases">
        <title>Genome of Sphingomonas taxi strain 30a.</title>
        <authorList>
            <person name="Eevers N."/>
            <person name="Van Hamme J."/>
            <person name="Bottos E."/>
            <person name="Weyens N."/>
            <person name="Vangronsveld J."/>
        </authorList>
    </citation>
    <scope>NUCLEOTIDE SEQUENCE [LARGE SCALE GENOMIC DNA]</scope>
    <source>
        <strain evidence="1 2">30a</strain>
    </source>
</reference>
<gene>
    <name evidence="1" type="ORF">SR41_13570</name>
</gene>
<dbReference type="GeneID" id="93797280"/>
<dbReference type="RefSeq" id="WP_017980292.1">
    <property type="nucleotide sequence ID" value="NZ_CP023705.1"/>
</dbReference>
<organism evidence="1 2">
    <name type="scientific">Sphingomonas melonis</name>
    <dbReference type="NCBI Taxonomy" id="152682"/>
    <lineage>
        <taxon>Bacteria</taxon>
        <taxon>Pseudomonadati</taxon>
        <taxon>Pseudomonadota</taxon>
        <taxon>Alphaproteobacteria</taxon>
        <taxon>Sphingomonadales</taxon>
        <taxon>Sphingomonadaceae</taxon>
        <taxon>Sphingomonas</taxon>
    </lineage>
</organism>
<sequence>MTVLIGQTQYSVAARAALQRHRSIRDHFAAELFAEPALEALLQLFIAQEEGVRLSMLTLSRQCSVSESTGLRWIARLEALGYCERIADHQDHRRSWIVMSDDGCRRMRRWLDTQPREA</sequence>
<evidence type="ECO:0000313" key="2">
    <source>
        <dbReference type="Proteomes" id="UP000033203"/>
    </source>
</evidence>
<proteinExistence type="predicted"/>
<protein>
    <recommendedName>
        <fullName evidence="3">HTH marR-type domain-containing protein</fullName>
    </recommendedName>
</protein>
<name>A0A0D1M7F2_9SPHN</name>
<dbReference type="Gene3D" id="1.10.10.10">
    <property type="entry name" value="Winged helix-like DNA-binding domain superfamily/Winged helix DNA-binding domain"/>
    <property type="match status" value="1"/>
</dbReference>
<dbReference type="InterPro" id="IPR036388">
    <property type="entry name" value="WH-like_DNA-bd_sf"/>
</dbReference>